<dbReference type="AlphaFoldDB" id="A0AAW8Z362"/>
<evidence type="ECO:0000313" key="2">
    <source>
        <dbReference type="EMBL" id="MDV4315013.1"/>
    </source>
</evidence>
<name>A0AAW8Z362_9GAMM</name>
<evidence type="ECO:0000313" key="3">
    <source>
        <dbReference type="Proteomes" id="UP001284654"/>
    </source>
</evidence>
<protein>
    <submittedName>
        <fullName evidence="2">Uncharacterized protein</fullName>
    </submittedName>
</protein>
<feature type="region of interest" description="Disordered" evidence="1">
    <location>
        <begin position="121"/>
        <end position="150"/>
    </location>
</feature>
<dbReference type="RefSeq" id="WP_317305641.1">
    <property type="nucleotide sequence ID" value="NZ_JAWJYY010000001.1"/>
</dbReference>
<accession>A0AAW8Z362</accession>
<dbReference type="EMBL" id="JAWJYY010000001">
    <property type="protein sequence ID" value="MDV4315013.1"/>
    <property type="molecule type" value="Genomic_DNA"/>
</dbReference>
<comment type="caution">
    <text evidence="2">The sequence shown here is derived from an EMBL/GenBank/DDBJ whole genome shotgun (WGS) entry which is preliminary data.</text>
</comment>
<evidence type="ECO:0000256" key="1">
    <source>
        <dbReference type="SAM" id="MobiDB-lite"/>
    </source>
</evidence>
<sequence>MPNIVLEVSPQHQKLNRLIDEIEQQKQLLLAWQHAQDDIRAYSQKALMPAYRELYSTLYEQMKTLWNGLSSYSFTKSNTALVEDKIQTLARLLQGSHLLSQKQLDEVEKMHVYYQQADEYSKKKNKKKNKDTFDEPETETVQADDVFEQN</sequence>
<gene>
    <name evidence="2" type="ORF">MSG88_04335</name>
</gene>
<dbReference type="Proteomes" id="UP001284654">
    <property type="component" value="Unassembled WGS sequence"/>
</dbReference>
<organism evidence="2 3">
    <name type="scientific">Acinetobacter indicus</name>
    <dbReference type="NCBI Taxonomy" id="756892"/>
    <lineage>
        <taxon>Bacteria</taxon>
        <taxon>Pseudomonadati</taxon>
        <taxon>Pseudomonadota</taxon>
        <taxon>Gammaproteobacteria</taxon>
        <taxon>Moraxellales</taxon>
        <taxon>Moraxellaceae</taxon>
        <taxon>Acinetobacter</taxon>
    </lineage>
</organism>
<reference evidence="2" key="1">
    <citation type="submission" date="2023-10" db="EMBL/GenBank/DDBJ databases">
        <authorList>
            <person name="Sykes E.M.E."/>
            <person name="Khan I.U.H."/>
            <person name="Kumar A."/>
        </authorList>
    </citation>
    <scope>NUCLEOTIDE SEQUENCE</scope>
    <source>
        <strain evidence="2">IK5</strain>
    </source>
</reference>
<proteinExistence type="predicted"/>